<dbReference type="AlphaFoldDB" id="A0A4W5JPI7"/>
<evidence type="ECO:0000256" key="7">
    <source>
        <dbReference type="ARBA" id="ARBA00023136"/>
    </source>
</evidence>
<feature type="domain" description="Cadherin" evidence="9">
    <location>
        <begin position="2"/>
        <end position="38"/>
    </location>
</feature>
<evidence type="ECO:0000256" key="5">
    <source>
        <dbReference type="ARBA" id="ARBA00022889"/>
    </source>
</evidence>
<evidence type="ECO:0000313" key="10">
    <source>
        <dbReference type="Ensembl" id="ENSHHUP00000006953.1"/>
    </source>
</evidence>
<keyword evidence="7" id="KW-0472">Membrane</keyword>
<dbReference type="Gene3D" id="2.60.40.60">
    <property type="entry name" value="Cadherins"/>
    <property type="match status" value="1"/>
</dbReference>
<evidence type="ECO:0000256" key="4">
    <source>
        <dbReference type="ARBA" id="ARBA00022837"/>
    </source>
</evidence>
<dbReference type="GO" id="GO:0016020">
    <property type="term" value="C:membrane"/>
    <property type="evidence" value="ECO:0007669"/>
    <property type="project" value="UniProtKB-SubCell"/>
</dbReference>
<dbReference type="GeneTree" id="ENSGT00940000154981"/>
<evidence type="ECO:0000259" key="9">
    <source>
        <dbReference type="PROSITE" id="PS50268"/>
    </source>
</evidence>
<organism evidence="10 11">
    <name type="scientific">Hucho hucho</name>
    <name type="common">huchen</name>
    <dbReference type="NCBI Taxonomy" id="62062"/>
    <lineage>
        <taxon>Eukaryota</taxon>
        <taxon>Metazoa</taxon>
        <taxon>Chordata</taxon>
        <taxon>Craniata</taxon>
        <taxon>Vertebrata</taxon>
        <taxon>Euteleostomi</taxon>
        <taxon>Actinopterygii</taxon>
        <taxon>Neopterygii</taxon>
        <taxon>Teleostei</taxon>
        <taxon>Protacanthopterygii</taxon>
        <taxon>Salmoniformes</taxon>
        <taxon>Salmonidae</taxon>
        <taxon>Salmoninae</taxon>
        <taxon>Hucho</taxon>
    </lineage>
</organism>
<evidence type="ECO:0000256" key="6">
    <source>
        <dbReference type="ARBA" id="ARBA00022989"/>
    </source>
</evidence>
<proteinExistence type="predicted"/>
<keyword evidence="11" id="KW-1185">Reference proteome</keyword>
<protein>
    <recommendedName>
        <fullName evidence="9">Cadherin domain-containing protein</fullName>
    </recommendedName>
</protein>
<keyword evidence="5" id="KW-0130">Cell adhesion</keyword>
<sequence>IYNLTVVAEDRGTPILRSLSYLDIEVVDVDENLFSPYFSEFAVRGSVKENSRVGTSVLVVSARDEGGDGVVRYSVRGGSGIGSFSIDE</sequence>
<reference evidence="10" key="2">
    <citation type="submission" date="2025-08" db="UniProtKB">
        <authorList>
            <consortium name="Ensembl"/>
        </authorList>
    </citation>
    <scope>IDENTIFICATION</scope>
</reference>
<name>A0A4W5JPI7_9TELE</name>
<keyword evidence="6" id="KW-1133">Transmembrane helix</keyword>
<evidence type="ECO:0000256" key="2">
    <source>
        <dbReference type="ARBA" id="ARBA00022692"/>
    </source>
</evidence>
<dbReference type="PROSITE" id="PS50268">
    <property type="entry name" value="CADHERIN_2"/>
    <property type="match status" value="1"/>
</dbReference>
<dbReference type="CDD" id="cd11304">
    <property type="entry name" value="Cadherin_repeat"/>
    <property type="match status" value="2"/>
</dbReference>
<comment type="subcellular location">
    <subcellularLocation>
        <location evidence="1">Membrane</location>
    </subcellularLocation>
</comment>
<dbReference type="InterPro" id="IPR002126">
    <property type="entry name" value="Cadherin-like_dom"/>
</dbReference>
<dbReference type="STRING" id="62062.ENSHHUP00000006953"/>
<reference evidence="10" key="3">
    <citation type="submission" date="2025-09" db="UniProtKB">
        <authorList>
            <consortium name="Ensembl"/>
        </authorList>
    </citation>
    <scope>IDENTIFICATION</scope>
</reference>
<keyword evidence="2" id="KW-0812">Transmembrane</keyword>
<dbReference type="InterPro" id="IPR015919">
    <property type="entry name" value="Cadherin-like_sf"/>
</dbReference>
<dbReference type="PANTHER" id="PTHR24025">
    <property type="entry name" value="DESMOGLEIN FAMILY MEMBER"/>
    <property type="match status" value="1"/>
</dbReference>
<accession>A0A4W5JPI7</accession>
<dbReference type="GO" id="GO:0007156">
    <property type="term" value="P:homophilic cell adhesion via plasma membrane adhesion molecules"/>
    <property type="evidence" value="ECO:0007669"/>
    <property type="project" value="InterPro"/>
</dbReference>
<evidence type="ECO:0000313" key="11">
    <source>
        <dbReference type="Proteomes" id="UP000314982"/>
    </source>
</evidence>
<dbReference type="PANTHER" id="PTHR24025:SF21">
    <property type="entry name" value="FAT ATYPICAL CADHERIN 3"/>
    <property type="match status" value="1"/>
</dbReference>
<dbReference type="InterPro" id="IPR050971">
    <property type="entry name" value="Cadherin-domain_protein"/>
</dbReference>
<dbReference type="Proteomes" id="UP000314982">
    <property type="component" value="Unassembled WGS sequence"/>
</dbReference>
<dbReference type="Ensembl" id="ENSHHUT00000007163.1">
    <property type="protein sequence ID" value="ENSHHUP00000006953.1"/>
    <property type="gene ID" value="ENSHHUG00000004306.1"/>
</dbReference>
<keyword evidence="3" id="KW-0677">Repeat</keyword>
<reference evidence="11" key="1">
    <citation type="submission" date="2018-06" db="EMBL/GenBank/DDBJ databases">
        <title>Genome assembly of Danube salmon.</title>
        <authorList>
            <person name="Macqueen D.J."/>
            <person name="Gundappa M.K."/>
        </authorList>
    </citation>
    <scope>NUCLEOTIDE SEQUENCE [LARGE SCALE GENOMIC DNA]</scope>
</reference>
<keyword evidence="4 8" id="KW-0106">Calcium</keyword>
<evidence type="ECO:0000256" key="8">
    <source>
        <dbReference type="PROSITE-ProRule" id="PRU00043"/>
    </source>
</evidence>
<evidence type="ECO:0000256" key="3">
    <source>
        <dbReference type="ARBA" id="ARBA00022737"/>
    </source>
</evidence>
<dbReference type="GO" id="GO:0005509">
    <property type="term" value="F:calcium ion binding"/>
    <property type="evidence" value="ECO:0007669"/>
    <property type="project" value="UniProtKB-UniRule"/>
</dbReference>
<dbReference type="SUPFAM" id="SSF49313">
    <property type="entry name" value="Cadherin-like"/>
    <property type="match status" value="1"/>
</dbReference>
<dbReference type="GO" id="GO:0005911">
    <property type="term" value="C:cell-cell junction"/>
    <property type="evidence" value="ECO:0007669"/>
    <property type="project" value="TreeGrafter"/>
</dbReference>
<evidence type="ECO:0000256" key="1">
    <source>
        <dbReference type="ARBA" id="ARBA00004370"/>
    </source>
</evidence>